<evidence type="ECO:0000313" key="11">
    <source>
        <dbReference type="EMBL" id="QRJ64999.1"/>
    </source>
</evidence>
<evidence type="ECO:0000256" key="2">
    <source>
        <dbReference type="ARBA" id="ARBA00022485"/>
    </source>
</evidence>
<dbReference type="EMBL" id="CP064781">
    <property type="protein sequence ID" value="QRJ64999.1"/>
    <property type="molecule type" value="Genomic_DNA"/>
</dbReference>
<dbReference type="GO" id="GO:0051539">
    <property type="term" value="F:4 iron, 4 sulfur cluster binding"/>
    <property type="evidence" value="ECO:0007669"/>
    <property type="project" value="UniProtKB-KW"/>
</dbReference>
<protein>
    <recommendedName>
        <fullName evidence="8">Ion-translocating oxidoreductase complex subunit C</fullName>
        <ecNumber evidence="8">7.-.-.-</ecNumber>
    </recommendedName>
    <alternativeName>
        <fullName evidence="8">Rnf electron transport complex subunit C</fullName>
    </alternativeName>
</protein>
<dbReference type="InterPro" id="IPR017900">
    <property type="entry name" value="4Fe4S_Fe_S_CS"/>
</dbReference>
<feature type="binding site" evidence="8">
    <location>
        <position position="420"/>
    </location>
    <ligand>
        <name>[4Fe-4S] cluster</name>
        <dbReference type="ChEBI" id="CHEBI:49883"/>
        <label>2</label>
    </ligand>
</feature>
<evidence type="ECO:0000259" key="10">
    <source>
        <dbReference type="PROSITE" id="PS51379"/>
    </source>
</evidence>
<dbReference type="GO" id="GO:0046872">
    <property type="term" value="F:metal ion binding"/>
    <property type="evidence" value="ECO:0007669"/>
    <property type="project" value="UniProtKB-KW"/>
</dbReference>
<keyword evidence="8" id="KW-1278">Translocase</keyword>
<evidence type="ECO:0000256" key="6">
    <source>
        <dbReference type="ARBA" id="ARBA00023004"/>
    </source>
</evidence>
<dbReference type="InterPro" id="IPR010208">
    <property type="entry name" value="Ion_transpt_RnfC/RsxC"/>
</dbReference>
<dbReference type="InterPro" id="IPR037225">
    <property type="entry name" value="Nuo51_FMN-bd_sf"/>
</dbReference>
<dbReference type="Pfam" id="PF12838">
    <property type="entry name" value="Fer4_7"/>
    <property type="match status" value="1"/>
</dbReference>
<comment type="cofactor">
    <cofactor evidence="8">
        <name>[4Fe-4S] cluster</name>
        <dbReference type="ChEBI" id="CHEBI:49883"/>
    </cofactor>
    <text evidence="8">Binds 2 [4Fe-4S] clusters per subunit.</text>
</comment>
<keyword evidence="5 8" id="KW-0249">Electron transport</keyword>
<dbReference type="GO" id="GO:0009055">
    <property type="term" value="F:electron transfer activity"/>
    <property type="evidence" value="ECO:0007669"/>
    <property type="project" value="InterPro"/>
</dbReference>
<evidence type="ECO:0000313" key="12">
    <source>
        <dbReference type="Proteomes" id="UP000663444"/>
    </source>
</evidence>
<dbReference type="NCBIfam" id="NF003454">
    <property type="entry name" value="PRK05035.1"/>
    <property type="match status" value="1"/>
</dbReference>
<evidence type="ECO:0000256" key="5">
    <source>
        <dbReference type="ARBA" id="ARBA00022982"/>
    </source>
</evidence>
<dbReference type="NCBIfam" id="TIGR01945">
    <property type="entry name" value="rnfC"/>
    <property type="match status" value="1"/>
</dbReference>
<dbReference type="Pfam" id="PF13375">
    <property type="entry name" value="RnfC_N"/>
    <property type="match status" value="1"/>
</dbReference>
<dbReference type="Gene3D" id="3.40.50.11540">
    <property type="entry name" value="NADH-ubiquinone oxidoreductase 51kDa subunit"/>
    <property type="match status" value="1"/>
</dbReference>
<dbReference type="InterPro" id="IPR026902">
    <property type="entry name" value="RnfC_N"/>
</dbReference>
<dbReference type="PROSITE" id="PS00198">
    <property type="entry name" value="4FE4S_FER_1"/>
    <property type="match status" value="1"/>
</dbReference>
<dbReference type="Pfam" id="PF10531">
    <property type="entry name" value="SLBB"/>
    <property type="match status" value="1"/>
</dbReference>
<dbReference type="Pfam" id="PF01512">
    <property type="entry name" value="Complex1_51K"/>
    <property type="match status" value="1"/>
</dbReference>
<keyword evidence="1 8" id="KW-0813">Transport</keyword>
<keyword evidence="6 8" id="KW-0408">Iron</keyword>
<feature type="binding site" evidence="8">
    <location>
        <position position="417"/>
    </location>
    <ligand>
        <name>[4Fe-4S] cluster</name>
        <dbReference type="ChEBI" id="CHEBI:49883"/>
        <label>2</label>
    </ligand>
</feature>
<dbReference type="EC" id="7.-.-.-" evidence="8"/>
<keyword evidence="8" id="KW-0472">Membrane</keyword>
<dbReference type="SUPFAM" id="SSF46548">
    <property type="entry name" value="alpha-helical ferredoxin"/>
    <property type="match status" value="1"/>
</dbReference>
<comment type="function">
    <text evidence="8">Part of a membrane-bound complex that couples electron transfer with translocation of ions across the membrane.</text>
</comment>
<dbReference type="InterPro" id="IPR017896">
    <property type="entry name" value="4Fe4S_Fe-S-bd"/>
</dbReference>
<dbReference type="SUPFAM" id="SSF142019">
    <property type="entry name" value="Nqo1 FMN-binding domain-like"/>
    <property type="match status" value="1"/>
</dbReference>
<keyword evidence="8" id="KW-1003">Cell membrane</keyword>
<feature type="compositionally biased region" description="Low complexity" evidence="9">
    <location>
        <begin position="487"/>
        <end position="501"/>
    </location>
</feature>
<evidence type="ECO:0000256" key="8">
    <source>
        <dbReference type="HAMAP-Rule" id="MF_00461"/>
    </source>
</evidence>
<evidence type="ECO:0000256" key="9">
    <source>
        <dbReference type="SAM" id="MobiDB-lite"/>
    </source>
</evidence>
<dbReference type="Gene3D" id="3.30.70.3270">
    <property type="match status" value="1"/>
</dbReference>
<comment type="subunit">
    <text evidence="8">The complex is composed of six subunits: RnfA, RnfB, RnfC, RnfD, RnfE and RnfG.</text>
</comment>
<dbReference type="GO" id="GO:0005886">
    <property type="term" value="C:plasma membrane"/>
    <property type="evidence" value="ECO:0007669"/>
    <property type="project" value="UniProtKB-SubCell"/>
</dbReference>
<name>A0A974Y517_9RHOO</name>
<evidence type="ECO:0000256" key="4">
    <source>
        <dbReference type="ARBA" id="ARBA00022737"/>
    </source>
</evidence>
<dbReference type="PANTHER" id="PTHR43034:SF2">
    <property type="entry name" value="ION-TRANSLOCATING OXIDOREDUCTASE COMPLEX SUBUNIT C"/>
    <property type="match status" value="1"/>
</dbReference>
<evidence type="ECO:0000256" key="1">
    <source>
        <dbReference type="ARBA" id="ARBA00022448"/>
    </source>
</evidence>
<dbReference type="AlphaFoldDB" id="A0A974Y517"/>
<feature type="binding site" evidence="8">
    <location>
        <position position="388"/>
    </location>
    <ligand>
        <name>[4Fe-4S] cluster</name>
        <dbReference type="ChEBI" id="CHEBI:49883"/>
        <label>2</label>
    </ligand>
</feature>
<comment type="subcellular location">
    <subcellularLocation>
        <location evidence="8">Cell inner membrane</location>
        <topology evidence="8">Peripheral membrane protein</topology>
    </subcellularLocation>
</comment>
<feature type="binding site" evidence="8">
    <location>
        <position position="378"/>
    </location>
    <ligand>
        <name>[4Fe-4S] cluster</name>
        <dbReference type="ChEBI" id="CHEBI:49883"/>
        <label>1</label>
    </ligand>
</feature>
<organism evidence="11 12">
    <name type="scientific">Azospira restricta</name>
    <dbReference type="NCBI Taxonomy" id="404405"/>
    <lineage>
        <taxon>Bacteria</taxon>
        <taxon>Pseudomonadati</taxon>
        <taxon>Pseudomonadota</taxon>
        <taxon>Betaproteobacteria</taxon>
        <taxon>Rhodocyclales</taxon>
        <taxon>Rhodocyclaceae</taxon>
        <taxon>Azospira</taxon>
    </lineage>
</organism>
<keyword evidence="4 8" id="KW-0677">Repeat</keyword>
<dbReference type="Proteomes" id="UP000663444">
    <property type="component" value="Chromosome"/>
</dbReference>
<accession>A0A974Y517</accession>
<feature type="binding site" evidence="8">
    <location>
        <position position="423"/>
    </location>
    <ligand>
        <name>[4Fe-4S] cluster</name>
        <dbReference type="ChEBI" id="CHEBI:49883"/>
        <label>2</label>
    </ligand>
</feature>
<feature type="binding site" evidence="8">
    <location>
        <position position="427"/>
    </location>
    <ligand>
        <name>[4Fe-4S] cluster</name>
        <dbReference type="ChEBI" id="CHEBI:49883"/>
        <label>1</label>
    </ligand>
</feature>
<evidence type="ECO:0000256" key="7">
    <source>
        <dbReference type="ARBA" id="ARBA00023014"/>
    </source>
</evidence>
<proteinExistence type="inferred from homology"/>
<dbReference type="PROSITE" id="PS51379">
    <property type="entry name" value="4FE4S_FER_2"/>
    <property type="match status" value="2"/>
</dbReference>
<sequence length="501" mass="51489">MGILTSLKDWFGNDWGVHPDDRKRPAADAPVRVMPVPARLYLPLQQHLGAPARPVVRVGQRVKKGELLAAAQGAVSAPLHAPTSGTVAAVGEVTAPHPSGLALPAIIVDADGADEWGALAGSTDPFALAPDEIGRRVAAAGVVGLGGAAFPSAVKLAGAARAGVATLLINGSECEPYLSCDDRLMRDAAAGIVDGIRIMRHASGARRVLVGIEDNKPEALAAMAAAAAPFPEIAVRRVPARYPMGSEKQLIQTLTGIEVPADGRPADAGVIVHNVGTALAVRAAIRDGKPLISRLITVNGGCVAAPGNVEVRLGTLAAEVLAFAGGLKGDGLGLARRLVGGPMMGSEIPHWRVPVVKGTSGILALAADEVAAAGEGPCIRCAACVRACPVGLLPLEMAARIRNDALDAAAAIGLADCISCGCCAYVCPSHIPLVQYFQHAKGELAARERARLRGEATRKLATQRQQRLEREAREKAAAAARRKAERAAQQAAARADAGEPA</sequence>
<evidence type="ECO:0000256" key="3">
    <source>
        <dbReference type="ARBA" id="ARBA00022723"/>
    </source>
</evidence>
<dbReference type="RefSeq" id="WP_203388525.1">
    <property type="nucleotide sequence ID" value="NZ_CP064781.1"/>
</dbReference>
<dbReference type="GO" id="GO:0022900">
    <property type="term" value="P:electron transport chain"/>
    <property type="evidence" value="ECO:0007669"/>
    <property type="project" value="UniProtKB-UniRule"/>
</dbReference>
<dbReference type="InterPro" id="IPR011538">
    <property type="entry name" value="Nuo51_FMN-bd"/>
</dbReference>
<keyword evidence="7 8" id="KW-0411">Iron-sulfur</keyword>
<keyword evidence="2 8" id="KW-0004">4Fe-4S</keyword>
<dbReference type="InterPro" id="IPR019554">
    <property type="entry name" value="Soluble_ligand-bd"/>
</dbReference>
<keyword evidence="3 8" id="KW-0479">Metal-binding</keyword>
<feature type="domain" description="4Fe-4S ferredoxin-type" evidence="10">
    <location>
        <begin position="408"/>
        <end position="437"/>
    </location>
</feature>
<feature type="region of interest" description="Disordered" evidence="9">
    <location>
        <begin position="457"/>
        <end position="501"/>
    </location>
</feature>
<comment type="similarity">
    <text evidence="8">Belongs to the 4Fe4S bacterial-type ferredoxin family. RnfC subfamily.</text>
</comment>
<dbReference type="PANTHER" id="PTHR43034">
    <property type="entry name" value="ION-TRANSLOCATING OXIDOREDUCTASE COMPLEX SUBUNIT C"/>
    <property type="match status" value="1"/>
</dbReference>
<feature type="binding site" evidence="8">
    <location>
        <position position="381"/>
    </location>
    <ligand>
        <name>[4Fe-4S] cluster</name>
        <dbReference type="ChEBI" id="CHEBI:49883"/>
        <label>1</label>
    </ligand>
</feature>
<dbReference type="HAMAP" id="MF_00461">
    <property type="entry name" value="RsxC_RnfC"/>
    <property type="match status" value="1"/>
</dbReference>
<feature type="binding site" evidence="8">
    <location>
        <position position="384"/>
    </location>
    <ligand>
        <name>[4Fe-4S] cluster</name>
        <dbReference type="ChEBI" id="CHEBI:49883"/>
        <label>1</label>
    </ligand>
</feature>
<gene>
    <name evidence="11" type="primary">rsxC</name>
    <name evidence="8" type="synonym">rnfC</name>
    <name evidence="11" type="ORF">IWH25_06565</name>
</gene>
<feature type="domain" description="4Fe-4S ferredoxin-type" evidence="10">
    <location>
        <begin position="369"/>
        <end position="398"/>
    </location>
</feature>
<reference evidence="11" key="1">
    <citation type="submission" date="2020-11" db="EMBL/GenBank/DDBJ databases">
        <title>Azospira restricta DSM 18626 genome sequence.</title>
        <authorList>
            <person name="Moe W.M."/>
        </authorList>
    </citation>
    <scope>NUCLEOTIDE SEQUENCE</scope>
    <source>
        <strain evidence="11">DSM 18626</strain>
    </source>
</reference>
<keyword evidence="12" id="KW-1185">Reference proteome</keyword>
<keyword evidence="8" id="KW-0997">Cell inner membrane</keyword>
<dbReference type="KEGG" id="ares:IWH25_06565"/>
<feature type="compositionally biased region" description="Basic and acidic residues" evidence="9">
    <location>
        <begin position="466"/>
        <end position="476"/>
    </location>
</feature>